<sequence>MSRARIAAGAADQGGRWPGQWLTAYQRSSCKVSFAAVGPEMKNQLWFGDNLTILREEIADESVDLVYLDPPFNSQVNYNVLFRTPDEDAASAQVEAFRDTWTWGPEAKWAFDEIMHTGGGVTPIVHALHAALGDSDMMAYLVMMAQRLHELRRVLRPTGSLYLHCDPTASHYLKIILDAIFGPTNFLNEVIWKRTSAHSSARRYGPIHDVLLFYSRGERHCWNAQYQPYDAEYLDTFFDQEDADGRRWKRTDLTGAGKRNGETGKPWRGIDITAKGRHWSTSPDQLDALDLAGKVHWPKKAGGMPRLRQYPEDLPGVALQDIWTDIKPLHNRAAERLHYPTQKPVSLLDRILRSSANVGEVVLDPFCGCGTTIAAAQLAGRQWIGIDVAYHAIRVIEDRLADMPGKIDYDLGGIPRDFASAARLAERDKYQFQWWANYLVGVQALKEIRKGPDRGIDGQMYFMNGPRGWGRVLTSVKGGQHIGTKDVREFKAVIDRERAEMGLFICLREPTRDMRSEAASFGFVDTAHGHLPRLQIVSIERWFNGERPTIPSLGHLSREFFRQSSKPEKSKKPRRPDPTAPEFPFSFIGDGKDAVVHFNPTAVPKEHGLSEGLL</sequence>
<reference evidence="9 10" key="1">
    <citation type="journal article" date="2000" name="DNA Res.">
        <title>Complete genome structure of the nitrogen-fixing symbiotic bacterium Mesorhizobium loti.</title>
        <authorList>
            <person name="Kaneko T."/>
            <person name="Nakamura Y."/>
            <person name="Sato S."/>
            <person name="Asamizu E."/>
            <person name="Kato T."/>
            <person name="Sasamoto S."/>
            <person name="Watanabe A."/>
            <person name="Idesawa K."/>
            <person name="Ishikawa A."/>
            <person name="Kawashima K."/>
            <person name="Kimura T."/>
            <person name="Kishida Y."/>
            <person name="Kiyokawa C."/>
            <person name="Kohara M."/>
            <person name="Matsumoto M."/>
            <person name="Matsuno A."/>
            <person name="Mochizuki Y."/>
            <person name="Nakayama S."/>
            <person name="Nakazaki N."/>
            <person name="Shimpo S."/>
            <person name="Sugimoto M."/>
            <person name="Takeuchi C."/>
            <person name="Yamada M."/>
            <person name="Tabata S."/>
        </authorList>
    </citation>
    <scope>NUCLEOTIDE SEQUENCE [LARGE SCALE GENOMIC DNA]</scope>
    <source>
        <strain evidence="10">LMG 29417 / CECT 9101 / MAFF 303099</strain>
        <plasmid evidence="9 10">pMLa</plasmid>
    </source>
</reference>
<geneLocation type="plasmid" evidence="9 10">
    <name>pMLa</name>
</geneLocation>
<organism evidence="9 10">
    <name type="scientific">Mesorhizobium japonicum (strain LMG 29417 / CECT 9101 / MAFF 303099)</name>
    <name type="common">Mesorhizobium loti (strain MAFF 303099)</name>
    <dbReference type="NCBI Taxonomy" id="266835"/>
    <lineage>
        <taxon>Bacteria</taxon>
        <taxon>Pseudomonadati</taxon>
        <taxon>Pseudomonadota</taxon>
        <taxon>Alphaproteobacteria</taxon>
        <taxon>Hyphomicrobiales</taxon>
        <taxon>Phyllobacteriaceae</taxon>
        <taxon>Mesorhizobium</taxon>
    </lineage>
</organism>
<evidence type="ECO:0000259" key="7">
    <source>
        <dbReference type="Pfam" id="PF01555"/>
    </source>
</evidence>
<dbReference type="InterPro" id="IPR001091">
    <property type="entry name" value="RM_Methyltransferase"/>
</dbReference>
<dbReference type="Proteomes" id="UP000000552">
    <property type="component" value="Plasmid pMLa"/>
</dbReference>
<feature type="compositionally biased region" description="Basic and acidic residues" evidence="6">
    <location>
        <begin position="561"/>
        <end position="570"/>
    </location>
</feature>
<dbReference type="KEGG" id="mlo:mll9056"/>
<feature type="region of interest" description="Disordered" evidence="6">
    <location>
        <begin position="561"/>
        <end position="586"/>
    </location>
</feature>
<dbReference type="InterPro" id="IPR002941">
    <property type="entry name" value="DNA_methylase_N4/N6"/>
</dbReference>
<gene>
    <name evidence="9" type="ordered locus">mll9056</name>
</gene>
<dbReference type="InterPro" id="IPR029063">
    <property type="entry name" value="SAM-dependent_MTases_sf"/>
</dbReference>
<dbReference type="PATRIC" id="fig|266835.9.peg.6896"/>
<comment type="similarity">
    <text evidence="1">Belongs to the N(4)/N(6)-methyltransferase family.</text>
</comment>
<evidence type="ECO:0000313" key="9">
    <source>
        <dbReference type="EMBL" id="BAB54474.1"/>
    </source>
</evidence>
<dbReference type="EC" id="2.1.1.72" evidence="2"/>
<evidence type="ECO:0000256" key="6">
    <source>
        <dbReference type="SAM" id="MobiDB-lite"/>
    </source>
</evidence>
<keyword evidence="3 9" id="KW-0489">Methyltransferase</keyword>
<evidence type="ECO:0000256" key="2">
    <source>
        <dbReference type="ARBA" id="ARBA00011900"/>
    </source>
</evidence>
<protein>
    <recommendedName>
        <fullName evidence="2">site-specific DNA-methyltransferase (adenine-specific)</fullName>
        <ecNumber evidence="2">2.1.1.72</ecNumber>
    </recommendedName>
</protein>
<dbReference type="REBASE" id="5100">
    <property type="entry name" value="M.MloORF9056P"/>
</dbReference>
<name>Q982I2_RHILO</name>
<dbReference type="GO" id="GO:0032259">
    <property type="term" value="P:methylation"/>
    <property type="evidence" value="ECO:0007669"/>
    <property type="project" value="UniProtKB-KW"/>
</dbReference>
<dbReference type="PRINTS" id="PR00508">
    <property type="entry name" value="S21N4MTFRASE"/>
</dbReference>
<dbReference type="SUPFAM" id="SSF53335">
    <property type="entry name" value="S-adenosyl-L-methionine-dependent methyltransferases"/>
    <property type="match status" value="1"/>
</dbReference>
<evidence type="ECO:0000256" key="4">
    <source>
        <dbReference type="ARBA" id="ARBA00022679"/>
    </source>
</evidence>
<feature type="domain" description="NACHT-associated inactive Restriction Endonuclease 1 sensor" evidence="8">
    <location>
        <begin position="447"/>
        <end position="519"/>
    </location>
</feature>
<dbReference type="EMBL" id="BA000013">
    <property type="protein sequence ID" value="BAB54474.1"/>
    <property type="molecule type" value="Genomic_DNA"/>
</dbReference>
<dbReference type="Pfam" id="PF01555">
    <property type="entry name" value="N6_N4_Mtase"/>
    <property type="match status" value="1"/>
</dbReference>
<keyword evidence="9" id="KW-0614">Plasmid</keyword>
<evidence type="ECO:0000313" key="10">
    <source>
        <dbReference type="Proteomes" id="UP000000552"/>
    </source>
</evidence>
<proteinExistence type="inferred from homology"/>
<dbReference type="GO" id="GO:0009007">
    <property type="term" value="F:site-specific DNA-methyltransferase (adenine-specific) activity"/>
    <property type="evidence" value="ECO:0007669"/>
    <property type="project" value="UniProtKB-EC"/>
</dbReference>
<evidence type="ECO:0000256" key="5">
    <source>
        <dbReference type="ARBA" id="ARBA00047942"/>
    </source>
</evidence>
<evidence type="ECO:0000259" key="8">
    <source>
        <dbReference type="Pfam" id="PF22722"/>
    </source>
</evidence>
<accession>Q982I2</accession>
<evidence type="ECO:0000256" key="3">
    <source>
        <dbReference type="ARBA" id="ARBA00022603"/>
    </source>
</evidence>
<dbReference type="AlphaFoldDB" id="Q982I2"/>
<dbReference type="GO" id="GO:0003677">
    <property type="term" value="F:DNA binding"/>
    <property type="evidence" value="ECO:0007669"/>
    <property type="project" value="InterPro"/>
</dbReference>
<dbReference type="InterPro" id="IPR002052">
    <property type="entry name" value="DNA_methylase_N6_adenine_CS"/>
</dbReference>
<feature type="domain" description="DNA methylase N-4/N-6" evidence="7">
    <location>
        <begin position="63"/>
        <end position="397"/>
    </location>
</feature>
<dbReference type="PROSITE" id="PS00092">
    <property type="entry name" value="N6_MTASE"/>
    <property type="match status" value="1"/>
</dbReference>
<dbReference type="InterPro" id="IPR054557">
    <property type="entry name" value="NA-iREase1_dom"/>
</dbReference>
<evidence type="ECO:0000256" key="1">
    <source>
        <dbReference type="ARBA" id="ARBA00006594"/>
    </source>
</evidence>
<dbReference type="HOGENOM" id="CLU_024927_10_3_5"/>
<dbReference type="GO" id="GO:0008170">
    <property type="term" value="F:N-methyltransferase activity"/>
    <property type="evidence" value="ECO:0007669"/>
    <property type="project" value="InterPro"/>
</dbReference>
<dbReference type="Pfam" id="PF22722">
    <property type="entry name" value="NA-iREase1"/>
    <property type="match status" value="1"/>
</dbReference>
<comment type="catalytic activity">
    <reaction evidence="5">
        <text>a 2'-deoxyadenosine in DNA + S-adenosyl-L-methionine = an N(6)-methyl-2'-deoxyadenosine in DNA + S-adenosyl-L-homocysteine + H(+)</text>
        <dbReference type="Rhea" id="RHEA:15197"/>
        <dbReference type="Rhea" id="RHEA-COMP:12418"/>
        <dbReference type="Rhea" id="RHEA-COMP:12419"/>
        <dbReference type="ChEBI" id="CHEBI:15378"/>
        <dbReference type="ChEBI" id="CHEBI:57856"/>
        <dbReference type="ChEBI" id="CHEBI:59789"/>
        <dbReference type="ChEBI" id="CHEBI:90615"/>
        <dbReference type="ChEBI" id="CHEBI:90616"/>
        <dbReference type="EC" id="2.1.1.72"/>
    </reaction>
</comment>
<keyword evidence="4 9" id="KW-0808">Transferase</keyword>
<dbReference type="Gene3D" id="3.40.50.150">
    <property type="entry name" value="Vaccinia Virus protein VP39"/>
    <property type="match status" value="1"/>
</dbReference>